<keyword evidence="2" id="KW-0645">Protease</keyword>
<dbReference type="PROSITE" id="PS51781">
    <property type="entry name" value="SH3B"/>
    <property type="match status" value="1"/>
</dbReference>
<dbReference type="InterPro" id="IPR051202">
    <property type="entry name" value="Peptidase_C40"/>
</dbReference>
<organism evidence="8 9">
    <name type="scientific">Paenibacillus chartarius</name>
    <dbReference type="NCBI Taxonomy" id="747481"/>
    <lineage>
        <taxon>Bacteria</taxon>
        <taxon>Bacillati</taxon>
        <taxon>Bacillota</taxon>
        <taxon>Bacilli</taxon>
        <taxon>Bacillales</taxon>
        <taxon>Paenibacillaceae</taxon>
        <taxon>Paenibacillus</taxon>
    </lineage>
</organism>
<dbReference type="Pfam" id="PF08239">
    <property type="entry name" value="SH3_3"/>
    <property type="match status" value="2"/>
</dbReference>
<evidence type="ECO:0000256" key="5">
    <source>
        <dbReference type="SAM" id="SignalP"/>
    </source>
</evidence>
<proteinExistence type="inferred from homology"/>
<protein>
    <submittedName>
        <fullName evidence="8">C40 family peptidase</fullName>
    </submittedName>
</protein>
<dbReference type="Gene3D" id="2.30.30.40">
    <property type="entry name" value="SH3 Domains"/>
    <property type="match status" value="2"/>
</dbReference>
<dbReference type="InterPro" id="IPR000064">
    <property type="entry name" value="NLP_P60_dom"/>
</dbReference>
<dbReference type="Gene3D" id="3.90.1720.10">
    <property type="entry name" value="endopeptidase domain like (from Nostoc punctiforme)"/>
    <property type="match status" value="1"/>
</dbReference>
<sequence length="313" mass="33827">MRRKSAFIAALVLVILTAMLLPVSAASAASTVSTKLKAKSSVSFRDKPSTSSTVMRYLKIGEIVTALDMPTPSWYQVKDASGVIGYVSSGASYTTVYSNAKTLASTAFRSQPSAASTVIRTLAAGTELDIREKINADWYRAEDVNGASGYVTTSAAVIDANFEVTGVVLPLPERIEAIIAAGQQYMGTPYEFGSTRWNTSTFDCSDFTMTAFWDGARTVLPSDSDSQGDKIRSMGNDVWSWNELKRGDLMFFMSSRSNYSGVDKTTEPITHVGIYLGNGQILHTYSIASGGVRIDTIAGSQWEKRFLFGGSAY</sequence>
<evidence type="ECO:0000313" key="9">
    <source>
        <dbReference type="Proteomes" id="UP001589776"/>
    </source>
</evidence>
<dbReference type="PANTHER" id="PTHR47053">
    <property type="entry name" value="MUREIN DD-ENDOPEPTIDASE MEPH-RELATED"/>
    <property type="match status" value="1"/>
</dbReference>
<evidence type="ECO:0000256" key="1">
    <source>
        <dbReference type="ARBA" id="ARBA00007074"/>
    </source>
</evidence>
<comment type="similarity">
    <text evidence="1">Belongs to the peptidase C40 family.</text>
</comment>
<accession>A0ABV6DG62</accession>
<keyword evidence="3" id="KW-0378">Hydrolase</keyword>
<feature type="domain" description="SH3b" evidence="6">
    <location>
        <begin position="27"/>
        <end position="96"/>
    </location>
</feature>
<dbReference type="SMART" id="SM00287">
    <property type="entry name" value="SH3b"/>
    <property type="match status" value="2"/>
</dbReference>
<feature type="domain" description="NlpC/P60" evidence="7">
    <location>
        <begin position="172"/>
        <end position="313"/>
    </location>
</feature>
<reference evidence="8 9" key="1">
    <citation type="submission" date="2024-09" db="EMBL/GenBank/DDBJ databases">
        <authorList>
            <person name="Sun Q."/>
            <person name="Mori K."/>
        </authorList>
    </citation>
    <scope>NUCLEOTIDE SEQUENCE [LARGE SCALE GENOMIC DNA]</scope>
    <source>
        <strain evidence="8 9">CCM 7759</strain>
    </source>
</reference>
<feature type="signal peptide" evidence="5">
    <location>
        <begin position="1"/>
        <end position="28"/>
    </location>
</feature>
<dbReference type="SUPFAM" id="SSF54001">
    <property type="entry name" value="Cysteine proteinases"/>
    <property type="match status" value="1"/>
</dbReference>
<evidence type="ECO:0000256" key="3">
    <source>
        <dbReference type="ARBA" id="ARBA00022801"/>
    </source>
</evidence>
<evidence type="ECO:0000313" key="8">
    <source>
        <dbReference type="EMBL" id="MFC0211631.1"/>
    </source>
</evidence>
<keyword evidence="9" id="KW-1185">Reference proteome</keyword>
<dbReference type="PANTHER" id="PTHR47053:SF1">
    <property type="entry name" value="MUREIN DD-ENDOPEPTIDASE MEPH-RELATED"/>
    <property type="match status" value="1"/>
</dbReference>
<dbReference type="InterPro" id="IPR003646">
    <property type="entry name" value="SH3-like_bac-type"/>
</dbReference>
<evidence type="ECO:0000256" key="2">
    <source>
        <dbReference type="ARBA" id="ARBA00022670"/>
    </source>
</evidence>
<evidence type="ECO:0000259" key="7">
    <source>
        <dbReference type="PROSITE" id="PS51935"/>
    </source>
</evidence>
<dbReference type="RefSeq" id="WP_377468616.1">
    <property type="nucleotide sequence ID" value="NZ_JBHLWN010000021.1"/>
</dbReference>
<keyword evidence="4" id="KW-0788">Thiol protease</keyword>
<dbReference type="Pfam" id="PF00877">
    <property type="entry name" value="NLPC_P60"/>
    <property type="match status" value="1"/>
</dbReference>
<gene>
    <name evidence="8" type="ORF">ACFFK0_04050</name>
</gene>
<evidence type="ECO:0000259" key="6">
    <source>
        <dbReference type="PROSITE" id="PS51781"/>
    </source>
</evidence>
<feature type="chain" id="PRO_5047459492" evidence="5">
    <location>
        <begin position="29"/>
        <end position="313"/>
    </location>
</feature>
<evidence type="ECO:0000256" key="4">
    <source>
        <dbReference type="ARBA" id="ARBA00022807"/>
    </source>
</evidence>
<dbReference type="PROSITE" id="PS51935">
    <property type="entry name" value="NLPC_P60"/>
    <property type="match status" value="1"/>
</dbReference>
<name>A0ABV6DG62_9BACL</name>
<dbReference type="InterPro" id="IPR038765">
    <property type="entry name" value="Papain-like_cys_pep_sf"/>
</dbReference>
<keyword evidence="5" id="KW-0732">Signal</keyword>
<comment type="caution">
    <text evidence="8">The sequence shown here is derived from an EMBL/GenBank/DDBJ whole genome shotgun (WGS) entry which is preliminary data.</text>
</comment>
<dbReference type="Proteomes" id="UP001589776">
    <property type="component" value="Unassembled WGS sequence"/>
</dbReference>
<dbReference type="EMBL" id="JBHLWN010000021">
    <property type="protein sequence ID" value="MFC0211631.1"/>
    <property type="molecule type" value="Genomic_DNA"/>
</dbReference>